<organism evidence="3 4">
    <name type="scientific">Ophiocordyceps australis</name>
    <dbReference type="NCBI Taxonomy" id="1399860"/>
    <lineage>
        <taxon>Eukaryota</taxon>
        <taxon>Fungi</taxon>
        <taxon>Dikarya</taxon>
        <taxon>Ascomycota</taxon>
        <taxon>Pezizomycotina</taxon>
        <taxon>Sordariomycetes</taxon>
        <taxon>Hypocreomycetidae</taxon>
        <taxon>Hypocreales</taxon>
        <taxon>Ophiocordycipitaceae</taxon>
        <taxon>Ophiocordyceps</taxon>
    </lineage>
</organism>
<evidence type="ECO:0000256" key="1">
    <source>
        <dbReference type="SAM" id="MobiDB-lite"/>
    </source>
</evidence>
<keyword evidence="4" id="KW-1185">Reference proteome</keyword>
<dbReference type="AlphaFoldDB" id="A0A2C5Y121"/>
<gene>
    <name evidence="3" type="ORF">CDD81_6246</name>
</gene>
<dbReference type="PANTHER" id="PTHR46023">
    <property type="entry name" value="LIPASE CLASS 3 PROTEIN-LIKE"/>
    <property type="match status" value="1"/>
</dbReference>
<proteinExistence type="predicted"/>
<dbReference type="Pfam" id="PF01764">
    <property type="entry name" value="Lipase_3"/>
    <property type="match status" value="1"/>
</dbReference>
<dbReference type="OrthoDB" id="438440at2759"/>
<dbReference type="SUPFAM" id="SSF53474">
    <property type="entry name" value="alpha/beta-Hydrolases"/>
    <property type="match status" value="1"/>
</dbReference>
<dbReference type="Proteomes" id="UP000226192">
    <property type="component" value="Unassembled WGS sequence"/>
</dbReference>
<dbReference type="InterPro" id="IPR002921">
    <property type="entry name" value="Fungal_lipase-type"/>
</dbReference>
<evidence type="ECO:0000313" key="3">
    <source>
        <dbReference type="EMBL" id="PHH63195.1"/>
    </source>
</evidence>
<sequence length="528" mass="57404">MQPQPIYGYVMQPNDGYLYQAAPRQYHVEPLPQGIHVPPVPVAGVAPASCSAPHHDRGAARQLPARVLEGRQGSHDEWCGYLDGALTLIDKQHPSADETDSLFLHPWPCLPQDARLDEPYVVKQQQPANTNRSQPPAKEKTPRRHAPQRFPTLPTAAVSSYFSKVDLYANSKLPLELPPLVVDVEAWPLICLASQYSQQVYSPNAAHRHALVPSDWRSGTKTMYVESVPADDARTVVVAIRGTASFADWAVNLRAEPAAPERFLDDFGNACHAGFLDVARTMVAPVADRLRRILEDDPARTAHSLVLTGHSAGGAVASLVYMHMLAREASCQSELNALTACFSSIHCITFGAPPVSLLPLQKPKRPELSSSLFLSLVNQGDPVVRAGKAYIKSLVDLLRSPSPCSANSSTAPQSASVAASRRWLQKSWTKNSKLASGPLYLGSTAPIWVVPPCTLSNGGLIVVLRSYHVGAPSCRGVKQMMDQGVVAVTSCDEQLRSVIWGDPMQHHMKLYAARVEALAVEAVVREMD</sequence>
<accession>A0A2C5Y121</accession>
<dbReference type="Gene3D" id="3.40.50.1820">
    <property type="entry name" value="alpha/beta hydrolase"/>
    <property type="match status" value="1"/>
</dbReference>
<dbReference type="PANTHER" id="PTHR46023:SF6">
    <property type="entry name" value="LIPASE CLASS 3 FAMILY PROTEIN"/>
    <property type="match status" value="1"/>
</dbReference>
<name>A0A2C5Y121_9HYPO</name>
<dbReference type="EMBL" id="NJET01000055">
    <property type="protein sequence ID" value="PHH63195.1"/>
    <property type="molecule type" value="Genomic_DNA"/>
</dbReference>
<dbReference type="InterPro" id="IPR029058">
    <property type="entry name" value="AB_hydrolase_fold"/>
</dbReference>
<dbReference type="CDD" id="cd00519">
    <property type="entry name" value="Lipase_3"/>
    <property type="match status" value="1"/>
</dbReference>
<dbReference type="GO" id="GO:0006629">
    <property type="term" value="P:lipid metabolic process"/>
    <property type="evidence" value="ECO:0007669"/>
    <property type="project" value="InterPro"/>
</dbReference>
<feature type="domain" description="Fungal lipase-type" evidence="2">
    <location>
        <begin position="237"/>
        <end position="386"/>
    </location>
</feature>
<evidence type="ECO:0000259" key="2">
    <source>
        <dbReference type="Pfam" id="PF01764"/>
    </source>
</evidence>
<comment type="caution">
    <text evidence="3">The sequence shown here is derived from an EMBL/GenBank/DDBJ whole genome shotgun (WGS) entry which is preliminary data.</text>
</comment>
<feature type="compositionally biased region" description="Polar residues" evidence="1">
    <location>
        <begin position="124"/>
        <end position="134"/>
    </location>
</feature>
<reference evidence="3 4" key="1">
    <citation type="submission" date="2017-06" db="EMBL/GenBank/DDBJ databases">
        <title>Ant-infecting Ophiocordyceps genomes reveal a high diversity of potential behavioral manipulation genes and a possible major role for enterotoxins.</title>
        <authorList>
            <person name="De Bekker C."/>
            <person name="Evans H.C."/>
            <person name="Brachmann A."/>
            <person name="Hughes D.P."/>
        </authorList>
    </citation>
    <scope>NUCLEOTIDE SEQUENCE [LARGE SCALE GENOMIC DNA]</scope>
    <source>
        <strain evidence="3 4">Map64</strain>
    </source>
</reference>
<evidence type="ECO:0000313" key="4">
    <source>
        <dbReference type="Proteomes" id="UP000226192"/>
    </source>
</evidence>
<feature type="region of interest" description="Disordered" evidence="1">
    <location>
        <begin position="124"/>
        <end position="150"/>
    </location>
</feature>
<protein>
    <recommendedName>
        <fullName evidence="2">Fungal lipase-type domain-containing protein</fullName>
    </recommendedName>
</protein>
<dbReference type="STRING" id="1399860.A0A2C5Y121"/>